<evidence type="ECO:0000256" key="2">
    <source>
        <dbReference type="SAM" id="SignalP"/>
    </source>
</evidence>
<keyword evidence="1 2" id="KW-0732">Signal</keyword>
<sequence>MKLHPPRFGRRITATVACFATLSMVLAACGSSDSPTTDLAEGSYPDYYPAEYSEIVEASRDEAPLDVYSIMSAEDWAPLLEGFNQLYPWIEVRTVDLGTTEVFERYYAEAATSAPTADAIVSIAADGWQRFIDRGELQPYQSPELAELPEWSHEWAGDGLYVMSADPFSIVYNETLLPEGAEPPESFADVVQLVQSDPDFYQGKVATYAGDAQWGMFWFIDRKLREKFWDGMRSMGPALRFEASGGAMGEKMVSGEYAIAIYAPLSTIPRGSDSFLKFALMDDAQPISDRSIGITKQAKAPNSAKLLIDFLLSEAGQQLIPLMERVPYRPSVQAAVEETGWWHLSGIIDEVGEDAIVQMGPTPDILIDGEYDRIIDGFAQLQSS</sequence>
<feature type="signal peptide" evidence="2">
    <location>
        <begin position="1"/>
        <end position="27"/>
    </location>
</feature>
<name>A0A850PFU1_9MYCO</name>
<dbReference type="Gene3D" id="3.40.190.10">
    <property type="entry name" value="Periplasmic binding protein-like II"/>
    <property type="match status" value="2"/>
</dbReference>
<reference evidence="3 4" key="1">
    <citation type="submission" date="2020-05" db="EMBL/GenBank/DDBJ databases">
        <title>Draft genome sequence of Mycobacterium hippocampi DL, isolated from European seabass, Dicentrarchus labrax, reared in fish farms.</title>
        <authorList>
            <person name="Stathopoulou P."/>
            <person name="Asimakis E."/>
            <person name="Tzokas K."/>
            <person name="Batargias C."/>
            <person name="Tsiamis G."/>
        </authorList>
    </citation>
    <scope>NUCLEOTIDE SEQUENCE [LARGE SCALE GENOMIC DNA]</scope>
    <source>
        <strain evidence="3 4">DL</strain>
    </source>
</reference>
<dbReference type="EMBL" id="JABFYL010000014">
    <property type="protein sequence ID" value="NVN49289.1"/>
    <property type="molecule type" value="Genomic_DNA"/>
</dbReference>
<dbReference type="Proteomes" id="UP000570517">
    <property type="component" value="Unassembled WGS sequence"/>
</dbReference>
<gene>
    <name evidence="3" type="ORF">HLY00_393</name>
</gene>
<dbReference type="PANTHER" id="PTHR30006:SF25">
    <property type="entry name" value="PHOSPHOGLYCERATE TRANSPORT REGULATORY PROTEIN PGTC"/>
    <property type="match status" value="1"/>
</dbReference>
<evidence type="ECO:0000313" key="3">
    <source>
        <dbReference type="EMBL" id="NVN49289.1"/>
    </source>
</evidence>
<keyword evidence="4" id="KW-1185">Reference proteome</keyword>
<protein>
    <recommendedName>
        <fullName evidence="5">ABC transporter substrate-binding protein</fullName>
    </recommendedName>
</protein>
<feature type="chain" id="PRO_5032473958" description="ABC transporter substrate-binding protein" evidence="2">
    <location>
        <begin position="28"/>
        <end position="384"/>
    </location>
</feature>
<comment type="caution">
    <text evidence="3">The sequence shown here is derived from an EMBL/GenBank/DDBJ whole genome shotgun (WGS) entry which is preliminary data.</text>
</comment>
<dbReference type="Pfam" id="PF01547">
    <property type="entry name" value="SBP_bac_1"/>
    <property type="match status" value="1"/>
</dbReference>
<dbReference type="RefSeq" id="WP_178357680.1">
    <property type="nucleotide sequence ID" value="NZ_JABFYL010000014.1"/>
</dbReference>
<dbReference type="GO" id="GO:0030288">
    <property type="term" value="C:outer membrane-bounded periplasmic space"/>
    <property type="evidence" value="ECO:0007669"/>
    <property type="project" value="TreeGrafter"/>
</dbReference>
<dbReference type="PANTHER" id="PTHR30006">
    <property type="entry name" value="THIAMINE-BINDING PERIPLASMIC PROTEIN-RELATED"/>
    <property type="match status" value="1"/>
</dbReference>
<dbReference type="SUPFAM" id="SSF53850">
    <property type="entry name" value="Periplasmic binding protein-like II"/>
    <property type="match status" value="1"/>
</dbReference>
<dbReference type="PROSITE" id="PS51257">
    <property type="entry name" value="PROKAR_LIPOPROTEIN"/>
    <property type="match status" value="1"/>
</dbReference>
<organism evidence="3 4">
    <name type="scientific">Mycolicibacterium hippocampi</name>
    <dbReference type="NCBI Taxonomy" id="659824"/>
    <lineage>
        <taxon>Bacteria</taxon>
        <taxon>Bacillati</taxon>
        <taxon>Actinomycetota</taxon>
        <taxon>Actinomycetes</taxon>
        <taxon>Mycobacteriales</taxon>
        <taxon>Mycobacteriaceae</taxon>
        <taxon>Mycolicibacterium</taxon>
    </lineage>
</organism>
<evidence type="ECO:0000256" key="1">
    <source>
        <dbReference type="ARBA" id="ARBA00022729"/>
    </source>
</evidence>
<proteinExistence type="predicted"/>
<dbReference type="AlphaFoldDB" id="A0A850PFU1"/>
<accession>A0A850PFU1</accession>
<evidence type="ECO:0008006" key="5">
    <source>
        <dbReference type="Google" id="ProtNLM"/>
    </source>
</evidence>
<dbReference type="InterPro" id="IPR006059">
    <property type="entry name" value="SBP"/>
</dbReference>
<evidence type="ECO:0000313" key="4">
    <source>
        <dbReference type="Proteomes" id="UP000570517"/>
    </source>
</evidence>